<feature type="domain" description="N-acetyltransferase" evidence="2">
    <location>
        <begin position="2"/>
        <end position="152"/>
    </location>
</feature>
<proteinExistence type="predicted"/>
<evidence type="ECO:0000256" key="1">
    <source>
        <dbReference type="ARBA" id="ARBA00022679"/>
    </source>
</evidence>
<dbReference type="CDD" id="cd04301">
    <property type="entry name" value="NAT_SF"/>
    <property type="match status" value="2"/>
</dbReference>
<dbReference type="PROSITE" id="PS51186">
    <property type="entry name" value="GNAT"/>
    <property type="match status" value="2"/>
</dbReference>
<evidence type="ECO:0000313" key="3">
    <source>
        <dbReference type="EMBL" id="MEA5259267.1"/>
    </source>
</evidence>
<dbReference type="InterPro" id="IPR016181">
    <property type="entry name" value="Acyl_CoA_acyltransferase"/>
</dbReference>
<dbReference type="Gene3D" id="3.40.630.30">
    <property type="match status" value="2"/>
</dbReference>
<dbReference type="RefSeq" id="WP_323250774.1">
    <property type="nucleotide sequence ID" value="NZ_JAYFUL010000028.1"/>
</dbReference>
<evidence type="ECO:0000313" key="4">
    <source>
        <dbReference type="Proteomes" id="UP001304671"/>
    </source>
</evidence>
<keyword evidence="1" id="KW-0808">Transferase</keyword>
<dbReference type="Proteomes" id="UP001304671">
    <property type="component" value="Unassembled WGS sequence"/>
</dbReference>
<name>A0ABU5QQA4_9BACT</name>
<dbReference type="PANTHER" id="PTHR13947">
    <property type="entry name" value="GNAT FAMILY N-ACETYLTRANSFERASE"/>
    <property type="match status" value="1"/>
</dbReference>
<comment type="caution">
    <text evidence="3">The sequence shown here is derived from an EMBL/GenBank/DDBJ whole genome shotgun (WGS) entry which is preliminary data.</text>
</comment>
<protein>
    <submittedName>
        <fullName evidence="3">GNAT family N-acetyltransferase</fullName>
    </submittedName>
</protein>
<feature type="domain" description="N-acetyltransferase" evidence="2">
    <location>
        <begin position="175"/>
        <end position="320"/>
    </location>
</feature>
<evidence type="ECO:0000259" key="2">
    <source>
        <dbReference type="PROSITE" id="PS51186"/>
    </source>
</evidence>
<reference evidence="3 4" key="1">
    <citation type="submission" date="2023-12" db="EMBL/GenBank/DDBJ databases">
        <title>Novel species of the genus Arcicella isolated from rivers.</title>
        <authorList>
            <person name="Lu H."/>
        </authorList>
    </citation>
    <scope>NUCLEOTIDE SEQUENCE [LARGE SCALE GENOMIC DNA]</scope>
    <source>
        <strain evidence="3 4">LMG 21963</strain>
    </source>
</reference>
<dbReference type="PANTHER" id="PTHR13947:SF37">
    <property type="entry name" value="LD18367P"/>
    <property type="match status" value="1"/>
</dbReference>
<organism evidence="3 4">
    <name type="scientific">Arcicella aquatica</name>
    <dbReference type="NCBI Taxonomy" id="217141"/>
    <lineage>
        <taxon>Bacteria</taxon>
        <taxon>Pseudomonadati</taxon>
        <taxon>Bacteroidota</taxon>
        <taxon>Cytophagia</taxon>
        <taxon>Cytophagales</taxon>
        <taxon>Flectobacillaceae</taxon>
        <taxon>Arcicella</taxon>
    </lineage>
</organism>
<dbReference type="InterPro" id="IPR000182">
    <property type="entry name" value="GNAT_dom"/>
</dbReference>
<dbReference type="SUPFAM" id="SSF55729">
    <property type="entry name" value="Acyl-CoA N-acyltransferases (Nat)"/>
    <property type="match status" value="2"/>
</dbReference>
<gene>
    <name evidence="3" type="ORF">VB264_15830</name>
</gene>
<sequence>MIQIQPFENQYTDQVVDLILTIQQKEFQVPITINEQQDLLDIPNFYQQKYGNFWVALYEGKVIGSIALIDCGENVGAIRKMFVKKEFRGKEYGIAQKLLDLLTTEAQKAGMTNLYLGTLERLQAAIRFYIRNGFEAIEKQNIPSVFPFMPVDTHFFEKNIQINPQEIMENNVQIIEYQQAYKDDFKRINVEWIETFFKVEPHDLEQLEAPDEIIANGGQIFLAKLGDEIVGTSALIHDGDGIYELAKMGVTPKAQGLGLGKKLCVKTIDEAKARKAKGLYLLSNTALKPAISIYKSIGFVEVPLGKTFYERTDIKMDYPL</sequence>
<accession>A0ABU5QQA4</accession>
<keyword evidence="4" id="KW-1185">Reference proteome</keyword>
<dbReference type="InterPro" id="IPR050769">
    <property type="entry name" value="NAT_camello-type"/>
</dbReference>
<dbReference type="Pfam" id="PF00583">
    <property type="entry name" value="Acetyltransf_1"/>
    <property type="match status" value="2"/>
</dbReference>
<dbReference type="EMBL" id="JAYFUL010000028">
    <property type="protein sequence ID" value="MEA5259267.1"/>
    <property type="molecule type" value="Genomic_DNA"/>
</dbReference>